<sequence length="91" mass="9884">MRPVLVIRRYQQYQVEGRRWDSPGARTPRLNSLESITLTILVAGRLGSGNVSEDCNLSCLISVLVTEIQQRRVCGAESVLSAQGLGLAGSL</sequence>
<reference evidence="1" key="1">
    <citation type="journal article" date="2013" name="Genome Biol.">
        <title>Comparative genomics of the core and accessory genomes of 48 Sinorhizobium strains comprising five genospecies.</title>
        <authorList>
            <person name="Sugawara M."/>
            <person name="Epstein B."/>
            <person name="Badgley B.D."/>
            <person name="Unno T."/>
            <person name="Xu L."/>
            <person name="Reese J."/>
            <person name="Gyaneshwar P."/>
            <person name="Denny R."/>
            <person name="Mudge J."/>
            <person name="Bharti A.K."/>
            <person name="Farmer A.D."/>
            <person name="May G.D."/>
            <person name="Woodward J.E."/>
            <person name="Medigue C."/>
            <person name="Vallenet D."/>
            <person name="Lajus A."/>
            <person name="Rouy Z."/>
            <person name="Martinez-Vaz B."/>
            <person name="Tiffin P."/>
            <person name="Young N.D."/>
            <person name="Sadowsky M.J."/>
        </authorList>
    </citation>
    <scope>NUCLEOTIDE SEQUENCE</scope>
    <source>
        <strain evidence="1">M30</strain>
    </source>
</reference>
<proteinExistence type="predicted"/>
<name>A0A6A7ZUX0_RHIML</name>
<dbReference type="EMBL" id="WISP01000173">
    <property type="protein sequence ID" value="MQW06703.1"/>
    <property type="molecule type" value="Genomic_DNA"/>
</dbReference>
<organism evidence="1">
    <name type="scientific">Rhizobium meliloti</name>
    <name type="common">Ensifer meliloti</name>
    <name type="synonym">Sinorhizobium meliloti</name>
    <dbReference type="NCBI Taxonomy" id="382"/>
    <lineage>
        <taxon>Bacteria</taxon>
        <taxon>Pseudomonadati</taxon>
        <taxon>Pseudomonadota</taxon>
        <taxon>Alphaproteobacteria</taxon>
        <taxon>Hyphomicrobiales</taxon>
        <taxon>Rhizobiaceae</taxon>
        <taxon>Sinorhizobium/Ensifer group</taxon>
        <taxon>Sinorhizobium</taxon>
    </lineage>
</organism>
<protein>
    <submittedName>
        <fullName evidence="1">Uncharacterized protein</fullName>
    </submittedName>
</protein>
<gene>
    <name evidence="1" type="ORF">GHK45_24130</name>
</gene>
<accession>A0A6A7ZUX0</accession>
<dbReference type="AlphaFoldDB" id="A0A6A7ZUX0"/>
<evidence type="ECO:0000313" key="1">
    <source>
        <dbReference type="EMBL" id="MQW06703.1"/>
    </source>
</evidence>
<comment type="caution">
    <text evidence="1">The sequence shown here is derived from an EMBL/GenBank/DDBJ whole genome shotgun (WGS) entry which is preliminary data.</text>
</comment>